<keyword evidence="3" id="KW-0963">Cytoplasm</keyword>
<dbReference type="Pfam" id="PF02562">
    <property type="entry name" value="PhoH"/>
    <property type="match status" value="1"/>
</dbReference>
<evidence type="ECO:0000256" key="6">
    <source>
        <dbReference type="ARBA" id="ARBA00039970"/>
    </source>
</evidence>
<evidence type="ECO:0000256" key="3">
    <source>
        <dbReference type="ARBA" id="ARBA00022490"/>
    </source>
</evidence>
<dbReference type="Proteomes" id="UP000320672">
    <property type="component" value="Chromosome"/>
</dbReference>
<dbReference type="SUPFAM" id="SSF52540">
    <property type="entry name" value="P-loop containing nucleoside triphosphate hydrolases"/>
    <property type="match status" value="1"/>
</dbReference>
<feature type="region of interest" description="Disordered" evidence="7">
    <location>
        <begin position="86"/>
        <end position="124"/>
    </location>
</feature>
<evidence type="ECO:0000256" key="1">
    <source>
        <dbReference type="ARBA" id="ARBA00004496"/>
    </source>
</evidence>
<dbReference type="PANTHER" id="PTHR30473:SF1">
    <property type="entry name" value="PHOH-LIKE PROTEIN"/>
    <property type="match status" value="1"/>
</dbReference>
<evidence type="ECO:0000313" key="9">
    <source>
        <dbReference type="EMBL" id="QDS95269.1"/>
    </source>
</evidence>
<comment type="subcellular location">
    <subcellularLocation>
        <location evidence="1">Cytoplasm</location>
    </subcellularLocation>
</comment>
<dbReference type="FunFam" id="3.40.50.300:FF:000013">
    <property type="entry name" value="PhoH family ATPase"/>
    <property type="match status" value="1"/>
</dbReference>
<keyword evidence="4" id="KW-0547">Nucleotide-binding</keyword>
<dbReference type="KEGG" id="rml:FF011L_40620"/>
<evidence type="ECO:0000313" key="10">
    <source>
        <dbReference type="Proteomes" id="UP000320672"/>
    </source>
</evidence>
<dbReference type="GO" id="GO:0005524">
    <property type="term" value="F:ATP binding"/>
    <property type="evidence" value="ECO:0007669"/>
    <property type="project" value="UniProtKB-KW"/>
</dbReference>
<dbReference type="InterPro" id="IPR051451">
    <property type="entry name" value="PhoH2-like"/>
</dbReference>
<evidence type="ECO:0000256" key="2">
    <source>
        <dbReference type="ARBA" id="ARBA00010393"/>
    </source>
</evidence>
<proteinExistence type="inferred from homology"/>
<dbReference type="Gene3D" id="3.40.50.300">
    <property type="entry name" value="P-loop containing nucleotide triphosphate hydrolases"/>
    <property type="match status" value="1"/>
</dbReference>
<dbReference type="InterPro" id="IPR003714">
    <property type="entry name" value="PhoH"/>
</dbReference>
<evidence type="ECO:0000259" key="8">
    <source>
        <dbReference type="Pfam" id="PF02562"/>
    </source>
</evidence>
<protein>
    <recommendedName>
        <fullName evidence="6">PhoH-like protein</fullName>
    </recommendedName>
</protein>
<dbReference type="EMBL" id="CP036262">
    <property type="protein sequence ID" value="QDS95269.1"/>
    <property type="molecule type" value="Genomic_DNA"/>
</dbReference>
<comment type="similarity">
    <text evidence="2">Belongs to the PhoH family.</text>
</comment>
<name>A0A517MK46_9BACT</name>
<dbReference type="PANTHER" id="PTHR30473">
    <property type="entry name" value="PROTEIN PHOH"/>
    <property type="match status" value="1"/>
</dbReference>
<accession>A0A517MK46</accession>
<reference evidence="9 10" key="1">
    <citation type="submission" date="2019-02" db="EMBL/GenBank/DDBJ databases">
        <title>Deep-cultivation of Planctomycetes and their phenomic and genomic characterization uncovers novel biology.</title>
        <authorList>
            <person name="Wiegand S."/>
            <person name="Jogler M."/>
            <person name="Boedeker C."/>
            <person name="Pinto D."/>
            <person name="Vollmers J."/>
            <person name="Rivas-Marin E."/>
            <person name="Kohn T."/>
            <person name="Peeters S.H."/>
            <person name="Heuer A."/>
            <person name="Rast P."/>
            <person name="Oberbeckmann S."/>
            <person name="Bunk B."/>
            <person name="Jeske O."/>
            <person name="Meyerdierks A."/>
            <person name="Storesund J.E."/>
            <person name="Kallscheuer N."/>
            <person name="Luecker S."/>
            <person name="Lage O.M."/>
            <person name="Pohl T."/>
            <person name="Merkel B.J."/>
            <person name="Hornburger P."/>
            <person name="Mueller R.-W."/>
            <person name="Bruemmer F."/>
            <person name="Labrenz M."/>
            <person name="Spormann A.M."/>
            <person name="Op den Camp H."/>
            <person name="Overmann J."/>
            <person name="Amann R."/>
            <person name="Jetten M.S.M."/>
            <person name="Mascher T."/>
            <person name="Medema M.H."/>
            <person name="Devos D.P."/>
            <person name="Kaster A.-K."/>
            <person name="Ovreas L."/>
            <person name="Rohde M."/>
            <person name="Galperin M.Y."/>
            <person name="Jogler C."/>
        </authorList>
    </citation>
    <scope>NUCLEOTIDE SEQUENCE [LARGE SCALE GENOMIC DNA]</scope>
    <source>
        <strain evidence="9 10">FF011L</strain>
    </source>
</reference>
<evidence type="ECO:0000256" key="4">
    <source>
        <dbReference type="ARBA" id="ARBA00022741"/>
    </source>
</evidence>
<evidence type="ECO:0000256" key="7">
    <source>
        <dbReference type="SAM" id="MobiDB-lite"/>
    </source>
</evidence>
<organism evidence="9 10">
    <name type="scientific">Roseimaritima multifibrata</name>
    <dbReference type="NCBI Taxonomy" id="1930274"/>
    <lineage>
        <taxon>Bacteria</taxon>
        <taxon>Pseudomonadati</taxon>
        <taxon>Planctomycetota</taxon>
        <taxon>Planctomycetia</taxon>
        <taxon>Pirellulales</taxon>
        <taxon>Pirellulaceae</taxon>
        <taxon>Roseimaritima</taxon>
    </lineage>
</organism>
<dbReference type="OrthoDB" id="9773137at2"/>
<dbReference type="AlphaFoldDB" id="A0A517MK46"/>
<feature type="domain" description="PhoH-like protein" evidence="8">
    <location>
        <begin position="122"/>
        <end position="326"/>
    </location>
</feature>
<gene>
    <name evidence="9" type="ORF">FF011L_40620</name>
</gene>
<evidence type="ECO:0000256" key="5">
    <source>
        <dbReference type="ARBA" id="ARBA00022840"/>
    </source>
</evidence>
<dbReference type="InterPro" id="IPR027417">
    <property type="entry name" value="P-loop_NTPase"/>
</dbReference>
<keyword evidence="10" id="KW-1185">Reference proteome</keyword>
<dbReference type="RefSeq" id="WP_145353303.1">
    <property type="nucleotide sequence ID" value="NZ_CP036262.1"/>
</dbReference>
<keyword evidence="5" id="KW-0067">ATP-binding</keyword>
<dbReference type="GO" id="GO:0005829">
    <property type="term" value="C:cytosol"/>
    <property type="evidence" value="ECO:0007669"/>
    <property type="project" value="TreeGrafter"/>
</dbReference>
<sequence>MTEATLPGTHPDEILNIFGPRDQNLKVLRRMFDVAITHRDGRIRITGDSDRVKQATRVLEQLRGLARRRGLLSIEDIEAVAAGETVPPALPSRLPTEESNTSGQGRPPQPAGSVDVKQAGRKIKPRTKGQAAYVSAIRKYDLTFCIGPAGTGKTYLAVATAVEALKSQQVRKIVLVRPAVEAGESLGFLPGDLRAKLNPYLRPLLDALSDMIDYDQTRNLMELDVIEVIPLAYMRGRTLNDAFIILDEAQNTTVAQMKMFLTRLGERSHMVVSGDITQLDLPRGTTSGLSDALKRLSSIDSIGTVYLGKTDIVRHALVQKIVTAYEDNQNET</sequence>